<name>A0A1H9M4X8_9EURY</name>
<proteinExistence type="predicted"/>
<reference evidence="3" key="1">
    <citation type="submission" date="2016-10" db="EMBL/GenBank/DDBJ databases">
        <authorList>
            <person name="Varghese N."/>
            <person name="Submissions S."/>
        </authorList>
    </citation>
    <scope>NUCLEOTIDE SEQUENCE [LARGE SCALE GENOMIC DNA]</scope>
    <source>
        <strain evidence="3">DSM 25055</strain>
    </source>
</reference>
<feature type="region of interest" description="Disordered" evidence="1">
    <location>
        <begin position="27"/>
        <end position="60"/>
    </location>
</feature>
<evidence type="ECO:0000256" key="1">
    <source>
        <dbReference type="SAM" id="MobiDB-lite"/>
    </source>
</evidence>
<evidence type="ECO:0000313" key="2">
    <source>
        <dbReference type="EMBL" id="SER18193.1"/>
    </source>
</evidence>
<dbReference type="AlphaFoldDB" id="A0A1H9M4X8"/>
<evidence type="ECO:0000313" key="3">
    <source>
        <dbReference type="Proteomes" id="UP000199114"/>
    </source>
</evidence>
<protein>
    <submittedName>
        <fullName evidence="2">Uncharacterized protein</fullName>
    </submittedName>
</protein>
<gene>
    <name evidence="2" type="ORF">SAMN04489841_3188</name>
</gene>
<dbReference type="Proteomes" id="UP000199114">
    <property type="component" value="Unassembled WGS sequence"/>
</dbReference>
<sequence length="60" mass="6535">MAPPPTAAVALLGVWVLVTLWATTTVVPPQSRTDDRFESPTPEDRSDQHDSSDRAFPADD</sequence>
<dbReference type="EMBL" id="FOFD01000004">
    <property type="protein sequence ID" value="SER18193.1"/>
    <property type="molecule type" value="Genomic_DNA"/>
</dbReference>
<feature type="compositionally biased region" description="Basic and acidic residues" evidence="1">
    <location>
        <begin position="32"/>
        <end position="60"/>
    </location>
</feature>
<organism evidence="2 3">
    <name type="scientific">Natrinema salaciae</name>
    <dbReference type="NCBI Taxonomy" id="1186196"/>
    <lineage>
        <taxon>Archaea</taxon>
        <taxon>Methanobacteriati</taxon>
        <taxon>Methanobacteriota</taxon>
        <taxon>Stenosarchaea group</taxon>
        <taxon>Halobacteria</taxon>
        <taxon>Halobacteriales</taxon>
        <taxon>Natrialbaceae</taxon>
        <taxon>Natrinema</taxon>
    </lineage>
</organism>
<dbReference type="RefSeq" id="WP_090618914.1">
    <property type="nucleotide sequence ID" value="NZ_FOFD01000004.1"/>
</dbReference>
<keyword evidence="3" id="KW-1185">Reference proteome</keyword>
<accession>A0A1H9M4X8</accession>